<name>A0A1Y4DJL6_9BACT</name>
<accession>A0A1Y4DJL6</accession>
<dbReference type="GO" id="GO:0004622">
    <property type="term" value="F:phosphatidylcholine lysophospholipase activity"/>
    <property type="evidence" value="ECO:0007669"/>
    <property type="project" value="TreeGrafter"/>
</dbReference>
<organism evidence="2 3">
    <name type="scientific">Candidatus Avelusimicrobium gallicola</name>
    <dbReference type="NCBI Taxonomy" id="2562704"/>
    <lineage>
        <taxon>Bacteria</taxon>
        <taxon>Pseudomonadati</taxon>
        <taxon>Elusimicrobiota</taxon>
        <taxon>Elusimicrobia</taxon>
        <taxon>Elusimicrobiales</taxon>
        <taxon>Elusimicrobiaceae</taxon>
        <taxon>Candidatus Avelusimicrobium</taxon>
    </lineage>
</organism>
<dbReference type="RefSeq" id="WP_087288521.1">
    <property type="nucleotide sequence ID" value="NZ_NFJD01000003.1"/>
</dbReference>
<dbReference type="Pfam" id="PF13472">
    <property type="entry name" value="Lipase_GDSL_2"/>
    <property type="match status" value="1"/>
</dbReference>
<protein>
    <recommendedName>
        <fullName evidence="1">SGNH hydrolase-type esterase domain-containing protein</fullName>
    </recommendedName>
</protein>
<proteinExistence type="predicted"/>
<comment type="caution">
    <text evidence="2">The sequence shown here is derived from an EMBL/GenBank/DDBJ whole genome shotgun (WGS) entry which is preliminary data.</text>
</comment>
<dbReference type="AlphaFoldDB" id="A0A1Y4DJL6"/>
<reference evidence="3" key="1">
    <citation type="submission" date="2017-04" db="EMBL/GenBank/DDBJ databases">
        <title>Function of individual gut microbiota members based on whole genome sequencing of pure cultures obtained from chicken caecum.</title>
        <authorList>
            <person name="Medvecky M."/>
            <person name="Cejkova D."/>
            <person name="Polansky O."/>
            <person name="Karasova D."/>
            <person name="Kubasova T."/>
            <person name="Cizek A."/>
            <person name="Rychlik I."/>
        </authorList>
    </citation>
    <scope>NUCLEOTIDE SEQUENCE [LARGE SCALE GENOMIC DNA]</scope>
    <source>
        <strain evidence="3">An273</strain>
    </source>
</reference>
<dbReference type="InterPro" id="IPR008265">
    <property type="entry name" value="Lipase_GDSL_AS"/>
</dbReference>
<dbReference type="PANTHER" id="PTHR30383">
    <property type="entry name" value="THIOESTERASE 1/PROTEASE 1/LYSOPHOSPHOLIPASE L1"/>
    <property type="match status" value="1"/>
</dbReference>
<dbReference type="InterPro" id="IPR036514">
    <property type="entry name" value="SGNH_hydro_sf"/>
</dbReference>
<dbReference type="InterPro" id="IPR051532">
    <property type="entry name" value="Ester_Hydrolysis_Enzymes"/>
</dbReference>
<evidence type="ECO:0000313" key="2">
    <source>
        <dbReference type="EMBL" id="OUO56520.1"/>
    </source>
</evidence>
<dbReference type="InterPro" id="IPR013830">
    <property type="entry name" value="SGNH_hydro"/>
</dbReference>
<dbReference type="GO" id="GO:0006629">
    <property type="term" value="P:lipid metabolic process"/>
    <property type="evidence" value="ECO:0007669"/>
    <property type="project" value="InterPro"/>
</dbReference>
<dbReference type="EMBL" id="NFJD01000003">
    <property type="protein sequence ID" value="OUO56520.1"/>
    <property type="molecule type" value="Genomic_DNA"/>
</dbReference>
<gene>
    <name evidence="2" type="ORF">B5F75_04825</name>
</gene>
<dbReference type="OrthoDB" id="9786188at2"/>
<dbReference type="Gene3D" id="3.40.50.1110">
    <property type="entry name" value="SGNH hydrolase"/>
    <property type="match status" value="1"/>
</dbReference>
<evidence type="ECO:0000259" key="1">
    <source>
        <dbReference type="Pfam" id="PF13472"/>
    </source>
</evidence>
<sequence length="199" mass="21581">MKKWIVLLLAAGAVYYFMKDTPAVKNVNNAGSTVVAFGDSLTAGYGAPKGEAYPDFLSKKIGREVVNLGLSGETAAHAPSRLAHVLEQNPYMVLIEFGANDYMQGRSMETAVAAVGQIVDAVQQAGAIAVIIDTGGPGMGRYTQAYKEMARQKEAVFVPEILKGIFNKRQYKSDMVHPNGAGYEIVAERVYQEIKPYLK</sequence>
<dbReference type="PANTHER" id="PTHR30383:SF5">
    <property type="entry name" value="SGNH HYDROLASE-TYPE ESTERASE DOMAIN-CONTAINING PROTEIN"/>
    <property type="match status" value="1"/>
</dbReference>
<evidence type="ECO:0000313" key="3">
    <source>
        <dbReference type="Proteomes" id="UP000196368"/>
    </source>
</evidence>
<dbReference type="Proteomes" id="UP000196368">
    <property type="component" value="Unassembled WGS sequence"/>
</dbReference>
<feature type="domain" description="SGNH hydrolase-type esterase" evidence="1">
    <location>
        <begin position="36"/>
        <end position="185"/>
    </location>
</feature>
<keyword evidence="3" id="KW-1185">Reference proteome</keyword>
<dbReference type="PROSITE" id="PS01098">
    <property type="entry name" value="LIPASE_GDSL_SER"/>
    <property type="match status" value="1"/>
</dbReference>
<dbReference type="SUPFAM" id="SSF52266">
    <property type="entry name" value="SGNH hydrolase"/>
    <property type="match status" value="1"/>
</dbReference>